<dbReference type="Pfam" id="PF03007">
    <property type="entry name" value="WS_DGAT_cat"/>
    <property type="match status" value="1"/>
</dbReference>
<evidence type="ECO:0000256" key="2">
    <source>
        <dbReference type="ARBA" id="ARBA00005189"/>
    </source>
</evidence>
<keyword evidence="8" id="KW-0443">Lipid metabolism</keyword>
<evidence type="ECO:0000259" key="12">
    <source>
        <dbReference type="Pfam" id="PF03007"/>
    </source>
</evidence>
<evidence type="ECO:0000256" key="1">
    <source>
        <dbReference type="ARBA" id="ARBA00004771"/>
    </source>
</evidence>
<gene>
    <name evidence="14" type="ORF">BST27_16030</name>
</gene>
<comment type="pathway">
    <text evidence="2">Lipid metabolism.</text>
</comment>
<evidence type="ECO:0000256" key="10">
    <source>
        <dbReference type="ARBA" id="ARBA00048109"/>
    </source>
</evidence>
<keyword evidence="15" id="KW-1185">Reference proteome</keyword>
<evidence type="ECO:0000256" key="9">
    <source>
        <dbReference type="ARBA" id="ARBA00023315"/>
    </source>
</evidence>
<feature type="region of interest" description="Disordered" evidence="11">
    <location>
        <begin position="422"/>
        <end position="441"/>
    </location>
</feature>
<proteinExistence type="inferred from homology"/>
<protein>
    <recommendedName>
        <fullName evidence="4">diacylglycerol O-acyltransferase</fullName>
        <ecNumber evidence="4">2.3.1.20</ecNumber>
    </recommendedName>
</protein>
<evidence type="ECO:0000313" key="14">
    <source>
        <dbReference type="EMBL" id="ORB02908.1"/>
    </source>
</evidence>
<comment type="caution">
    <text evidence="14">The sequence shown here is derived from an EMBL/GenBank/DDBJ whole genome shotgun (WGS) entry which is preliminary data.</text>
</comment>
<dbReference type="GO" id="GO:0051701">
    <property type="term" value="P:biological process involved in interaction with host"/>
    <property type="evidence" value="ECO:0007669"/>
    <property type="project" value="TreeGrafter"/>
</dbReference>
<keyword evidence="5" id="KW-0444">Lipid biosynthesis</keyword>
<dbReference type="EC" id="2.3.1.20" evidence="4"/>
<feature type="domain" description="O-acyltransferase WSD1-like N-terminal" evidence="12">
    <location>
        <begin position="6"/>
        <end position="238"/>
    </location>
</feature>
<evidence type="ECO:0000256" key="3">
    <source>
        <dbReference type="ARBA" id="ARBA00009587"/>
    </source>
</evidence>
<dbReference type="UniPathway" id="UPA00282"/>
<reference evidence="14 15" key="1">
    <citation type="submission" date="2017-02" db="EMBL/GenBank/DDBJ databases">
        <title>The new phylogeny of genus Mycobacterium.</title>
        <authorList>
            <person name="Tortoli E."/>
            <person name="Trovato A."/>
            <person name="Cirillo D.M."/>
        </authorList>
    </citation>
    <scope>NUCLEOTIDE SEQUENCE [LARGE SCALE GENOMIC DNA]</scope>
    <source>
        <strain evidence="14 15">DSM 44049</strain>
    </source>
</reference>
<dbReference type="Gene3D" id="3.30.559.10">
    <property type="entry name" value="Chloramphenicol acetyltransferase-like domain"/>
    <property type="match status" value="1"/>
</dbReference>
<keyword evidence="6 14" id="KW-0808">Transferase</keyword>
<feature type="domain" description="O-acyltransferase WSD1 C-terminal" evidence="13">
    <location>
        <begin position="271"/>
        <end position="404"/>
    </location>
</feature>
<dbReference type="InterPro" id="IPR045034">
    <property type="entry name" value="O-acyltransferase_WSD1-like"/>
</dbReference>
<accession>A0A1T3VTJ3</accession>
<evidence type="ECO:0000256" key="5">
    <source>
        <dbReference type="ARBA" id="ARBA00022516"/>
    </source>
</evidence>
<dbReference type="SUPFAM" id="SSF52777">
    <property type="entry name" value="CoA-dependent acyltransferases"/>
    <property type="match status" value="1"/>
</dbReference>
<evidence type="ECO:0000256" key="11">
    <source>
        <dbReference type="SAM" id="MobiDB-lite"/>
    </source>
</evidence>
<dbReference type="InterPro" id="IPR009721">
    <property type="entry name" value="O-acyltransferase_WSD1_C"/>
</dbReference>
<comment type="similarity">
    <text evidence="3">Belongs to the long-chain O-acyltransferase family.</text>
</comment>
<dbReference type="GO" id="GO:0004144">
    <property type="term" value="F:diacylglycerol O-acyltransferase activity"/>
    <property type="evidence" value="ECO:0007669"/>
    <property type="project" value="UniProtKB-EC"/>
</dbReference>
<dbReference type="GO" id="GO:0019432">
    <property type="term" value="P:triglyceride biosynthetic process"/>
    <property type="evidence" value="ECO:0007669"/>
    <property type="project" value="UniProtKB-UniPathway"/>
</dbReference>
<dbReference type="EMBL" id="MVHT01000042">
    <property type="protein sequence ID" value="ORB02908.1"/>
    <property type="molecule type" value="Genomic_DNA"/>
</dbReference>
<dbReference type="Proteomes" id="UP000192739">
    <property type="component" value="Unassembled WGS sequence"/>
</dbReference>
<keyword evidence="9 14" id="KW-0012">Acyltransferase</keyword>
<dbReference type="GO" id="GO:0005886">
    <property type="term" value="C:plasma membrane"/>
    <property type="evidence" value="ECO:0007669"/>
    <property type="project" value="TreeGrafter"/>
</dbReference>
<dbReference type="AlphaFoldDB" id="A0A1T3VTJ3"/>
<evidence type="ECO:0000256" key="4">
    <source>
        <dbReference type="ARBA" id="ARBA00013244"/>
    </source>
</evidence>
<dbReference type="GO" id="GO:0071731">
    <property type="term" value="P:response to nitric oxide"/>
    <property type="evidence" value="ECO:0007669"/>
    <property type="project" value="TreeGrafter"/>
</dbReference>
<dbReference type="GO" id="GO:0001666">
    <property type="term" value="P:response to hypoxia"/>
    <property type="evidence" value="ECO:0007669"/>
    <property type="project" value="TreeGrafter"/>
</dbReference>
<evidence type="ECO:0000256" key="7">
    <source>
        <dbReference type="ARBA" id="ARBA00022798"/>
    </source>
</evidence>
<sequence>MVGQLTSLDTTFFRASEPDQDASMSIGAVAIMDGPLPHFDQFKSFLAQRIQDVPRCMQVLRTGWTADPEFDLTQHIQRVALPQPGDDGELFQVIAHALERPVALNRPPWECWIIEGLQDDRWAILMKIHHCMADEISPAHLLTRLCDDADTDADMFATDVAVKSGSPSQPPPRSWAETVVSAYATVFKTAARVLSWPAIWMSPAESVATRRRYGTVRVPRADVEAVSRKFGVTANDVALAVITEGFRSVLLERGEEPRADSLRTVAKADDRISALLPYLPVEHDDPVAQLRAVHGRLSQHAQRPATNGFDTPFILAAKAFQTLTRLPQRFVTLATNVAGPRRRLQLMGQRVDQLLPIPPTAQQLSTGVAALSYGDELVFGITAEYEAGSDMEQLIAGIERGMARLVALSQDSVLLFTKNRRKRTVHPSRGRVSAHPALARR</sequence>
<name>A0A1T3VTJ3_MYCIE</name>
<comment type="catalytic activity">
    <reaction evidence="10">
        <text>an acyl-CoA + a 1,2-diacyl-sn-glycerol = a triacyl-sn-glycerol + CoA</text>
        <dbReference type="Rhea" id="RHEA:10868"/>
        <dbReference type="ChEBI" id="CHEBI:17815"/>
        <dbReference type="ChEBI" id="CHEBI:57287"/>
        <dbReference type="ChEBI" id="CHEBI:58342"/>
        <dbReference type="ChEBI" id="CHEBI:64615"/>
        <dbReference type="EC" id="2.3.1.20"/>
    </reaction>
</comment>
<evidence type="ECO:0000256" key="6">
    <source>
        <dbReference type="ARBA" id="ARBA00022679"/>
    </source>
</evidence>
<dbReference type="InterPro" id="IPR004255">
    <property type="entry name" value="O-acyltransferase_WSD1_N"/>
</dbReference>
<organism evidence="14 15">
    <name type="scientific">Mycobacterium intermedium</name>
    <dbReference type="NCBI Taxonomy" id="28445"/>
    <lineage>
        <taxon>Bacteria</taxon>
        <taxon>Bacillati</taxon>
        <taxon>Actinomycetota</taxon>
        <taxon>Actinomycetes</taxon>
        <taxon>Mycobacteriales</taxon>
        <taxon>Mycobacteriaceae</taxon>
        <taxon>Mycobacterium</taxon>
        <taxon>Mycobacterium simiae complex</taxon>
    </lineage>
</organism>
<evidence type="ECO:0000259" key="13">
    <source>
        <dbReference type="Pfam" id="PF06974"/>
    </source>
</evidence>
<dbReference type="GO" id="GO:0006071">
    <property type="term" value="P:glycerol metabolic process"/>
    <property type="evidence" value="ECO:0007669"/>
    <property type="project" value="UniProtKB-KW"/>
</dbReference>
<comment type="pathway">
    <text evidence="1">Glycerolipid metabolism; triacylglycerol biosynthesis.</text>
</comment>
<evidence type="ECO:0000313" key="15">
    <source>
        <dbReference type="Proteomes" id="UP000192739"/>
    </source>
</evidence>
<evidence type="ECO:0000256" key="8">
    <source>
        <dbReference type="ARBA" id="ARBA00023098"/>
    </source>
</evidence>
<dbReference type="Pfam" id="PF06974">
    <property type="entry name" value="WS_DGAT_C"/>
    <property type="match status" value="1"/>
</dbReference>
<dbReference type="PANTHER" id="PTHR31650:SF1">
    <property type="entry name" value="WAX ESTER SYNTHASE_DIACYLGLYCEROL ACYLTRANSFERASE 4-RELATED"/>
    <property type="match status" value="1"/>
</dbReference>
<dbReference type="PANTHER" id="PTHR31650">
    <property type="entry name" value="O-ACYLTRANSFERASE (WSD1-LIKE) FAMILY PROTEIN"/>
    <property type="match status" value="1"/>
</dbReference>
<dbReference type="InterPro" id="IPR023213">
    <property type="entry name" value="CAT-like_dom_sf"/>
</dbReference>
<keyword evidence="7" id="KW-0319">Glycerol metabolism</keyword>